<feature type="non-terminal residue" evidence="3">
    <location>
        <position position="156"/>
    </location>
</feature>
<evidence type="ECO:0000313" key="4">
    <source>
        <dbReference type="Proteomes" id="UP000703893"/>
    </source>
</evidence>
<reference evidence="3 4" key="1">
    <citation type="submission" date="2019-03" db="EMBL/GenBank/DDBJ databases">
        <title>Lake Tanganyika Metagenome-Assembled Genomes (MAGs).</title>
        <authorList>
            <person name="Tran P."/>
        </authorList>
    </citation>
    <scope>NUCLEOTIDE SEQUENCE [LARGE SCALE GENOMIC DNA]</scope>
    <source>
        <strain evidence="3">K_DeepCast_65m_m2_236</strain>
    </source>
</reference>
<dbReference type="InterPro" id="IPR015590">
    <property type="entry name" value="Aldehyde_DH_dom"/>
</dbReference>
<organism evidence="3 4">
    <name type="scientific">Candidatus Tanganyikabacteria bacterium</name>
    <dbReference type="NCBI Taxonomy" id="2961651"/>
    <lineage>
        <taxon>Bacteria</taxon>
        <taxon>Bacillati</taxon>
        <taxon>Candidatus Sericytochromatia</taxon>
        <taxon>Candidatus Tanganyikabacteria</taxon>
    </lineage>
</organism>
<protein>
    <submittedName>
        <fullName evidence="3">Aldehyde dehydrogenase family protein</fullName>
    </submittedName>
</protein>
<keyword evidence="1" id="KW-0560">Oxidoreductase</keyword>
<dbReference type="Pfam" id="PF00171">
    <property type="entry name" value="Aldedh"/>
    <property type="match status" value="1"/>
</dbReference>
<dbReference type="PANTHER" id="PTHR43353:SF5">
    <property type="entry name" value="SUCCINATE-SEMIALDEHYDE DEHYDROGENASE, MITOCHONDRIAL"/>
    <property type="match status" value="1"/>
</dbReference>
<name>A0A937X2L8_9BACT</name>
<feature type="domain" description="Aldehyde dehydrogenase" evidence="2">
    <location>
        <begin position="13"/>
        <end position="156"/>
    </location>
</feature>
<accession>A0A937X2L8</accession>
<dbReference type="InterPro" id="IPR016161">
    <property type="entry name" value="Ald_DH/histidinol_DH"/>
</dbReference>
<evidence type="ECO:0000259" key="2">
    <source>
        <dbReference type="Pfam" id="PF00171"/>
    </source>
</evidence>
<dbReference type="EMBL" id="VGJX01000132">
    <property type="protein sequence ID" value="MBM3274138.1"/>
    <property type="molecule type" value="Genomic_DNA"/>
</dbReference>
<comment type="caution">
    <text evidence="3">The sequence shown here is derived from an EMBL/GenBank/DDBJ whole genome shotgun (WGS) entry which is preliminary data.</text>
</comment>
<evidence type="ECO:0000313" key="3">
    <source>
        <dbReference type="EMBL" id="MBM3274138.1"/>
    </source>
</evidence>
<dbReference type="SUPFAM" id="SSF53720">
    <property type="entry name" value="ALDH-like"/>
    <property type="match status" value="1"/>
</dbReference>
<sequence>MPHAASIYINGEWTAPEAAGTVTIENPATLEPLGDAALCTAGDVDRAVAAARAAQRAWWRIPGVEKAGLFREAAGRIRGDEEELSRILTLESGKPHREARDCIEWVAACFDYYGEIARRSYGNSVPPVNPHQVNFTVKEPYGVVAAIAPFNFPLLL</sequence>
<dbReference type="PANTHER" id="PTHR43353">
    <property type="entry name" value="SUCCINATE-SEMIALDEHYDE DEHYDROGENASE, MITOCHONDRIAL"/>
    <property type="match status" value="1"/>
</dbReference>
<evidence type="ECO:0000256" key="1">
    <source>
        <dbReference type="ARBA" id="ARBA00023002"/>
    </source>
</evidence>
<dbReference type="InterPro" id="IPR050740">
    <property type="entry name" value="Aldehyde_DH_Superfamily"/>
</dbReference>
<proteinExistence type="predicted"/>
<dbReference type="AlphaFoldDB" id="A0A937X2L8"/>
<dbReference type="Proteomes" id="UP000703893">
    <property type="component" value="Unassembled WGS sequence"/>
</dbReference>
<dbReference type="InterPro" id="IPR016162">
    <property type="entry name" value="Ald_DH_N"/>
</dbReference>
<dbReference type="GO" id="GO:0004777">
    <property type="term" value="F:succinate-semialdehyde dehydrogenase (NAD+) activity"/>
    <property type="evidence" value="ECO:0007669"/>
    <property type="project" value="TreeGrafter"/>
</dbReference>
<gene>
    <name evidence="3" type="ORF">FJZ00_03230</name>
</gene>
<dbReference type="Gene3D" id="3.40.605.10">
    <property type="entry name" value="Aldehyde Dehydrogenase, Chain A, domain 1"/>
    <property type="match status" value="1"/>
</dbReference>
<dbReference type="GO" id="GO:0009450">
    <property type="term" value="P:gamma-aminobutyric acid catabolic process"/>
    <property type="evidence" value="ECO:0007669"/>
    <property type="project" value="TreeGrafter"/>
</dbReference>